<sequence length="33" mass="3506">MTNVIHLPLDLTKVLAGPPEFIDLPVQSGGYGI</sequence>
<reference evidence="1" key="1">
    <citation type="submission" date="2016-11" db="EMBL/GenBank/DDBJ databases">
        <authorList>
            <person name="Yao B."/>
            <person name="Geng J."/>
        </authorList>
    </citation>
    <scope>NUCLEOTIDE SEQUENCE</scope>
    <source>
        <strain evidence="1">PUTH</strain>
        <plasmid evidence="1">pPUTH1</plasmid>
    </source>
</reference>
<geneLocation type="plasmid" evidence="1">
    <name>pPUTH1</name>
</geneLocation>
<dbReference type="EMBL" id="KY070306">
    <property type="protein sequence ID" value="ASF89256.1"/>
    <property type="molecule type" value="Genomic_DNA"/>
</dbReference>
<evidence type="ECO:0000313" key="1">
    <source>
        <dbReference type="EMBL" id="ASF89256.1"/>
    </source>
</evidence>
<keyword evidence="1" id="KW-0614">Plasmid</keyword>
<proteinExistence type="predicted"/>
<dbReference type="AlphaFoldDB" id="A0A3G1IDZ1"/>
<name>A0A3G1IDZ1_KLEPN</name>
<protein>
    <submittedName>
        <fullName evidence="1">Uncharacterized protein</fullName>
    </submittedName>
</protein>
<organism evidence="1">
    <name type="scientific">Klebsiella pneumoniae</name>
    <dbReference type="NCBI Taxonomy" id="573"/>
    <lineage>
        <taxon>Bacteria</taxon>
        <taxon>Pseudomonadati</taxon>
        <taxon>Pseudomonadota</taxon>
        <taxon>Gammaproteobacteria</taxon>
        <taxon>Enterobacterales</taxon>
        <taxon>Enterobacteriaceae</taxon>
        <taxon>Klebsiella/Raoultella group</taxon>
        <taxon>Klebsiella</taxon>
        <taxon>Klebsiella pneumoniae complex</taxon>
    </lineage>
</organism>
<accession>A0A3G1IDZ1</accession>
<gene>
    <name evidence="1" type="ORF">pPUTH1_0133</name>
</gene>